<keyword evidence="4" id="KW-1185">Reference proteome</keyword>
<dbReference type="OrthoDB" id="5859304at2759"/>
<dbReference type="EMBL" id="DS232371">
    <property type="protein sequence ID" value="EDS40736.1"/>
    <property type="molecule type" value="Genomic_DNA"/>
</dbReference>
<dbReference type="VEuPathDB" id="VectorBase:CPIJ014275"/>
<evidence type="ECO:0000313" key="4">
    <source>
        <dbReference type="Proteomes" id="UP000002320"/>
    </source>
</evidence>
<reference evidence="3" key="2">
    <citation type="submission" date="2020-05" db="UniProtKB">
        <authorList>
            <consortium name="EnsemblMetazoa"/>
        </authorList>
    </citation>
    <scope>IDENTIFICATION</scope>
    <source>
        <strain evidence="3">JHB</strain>
    </source>
</reference>
<dbReference type="InterPro" id="IPR001202">
    <property type="entry name" value="WW_dom"/>
</dbReference>
<organism>
    <name type="scientific">Culex quinquefasciatus</name>
    <name type="common">Southern house mosquito</name>
    <name type="synonym">Culex pungens</name>
    <dbReference type="NCBI Taxonomy" id="7176"/>
    <lineage>
        <taxon>Eukaryota</taxon>
        <taxon>Metazoa</taxon>
        <taxon>Ecdysozoa</taxon>
        <taxon>Arthropoda</taxon>
        <taxon>Hexapoda</taxon>
        <taxon>Insecta</taxon>
        <taxon>Pterygota</taxon>
        <taxon>Neoptera</taxon>
        <taxon>Endopterygota</taxon>
        <taxon>Diptera</taxon>
        <taxon>Nematocera</taxon>
        <taxon>Culicoidea</taxon>
        <taxon>Culicidae</taxon>
        <taxon>Culicinae</taxon>
        <taxon>Culicini</taxon>
        <taxon>Culex</taxon>
        <taxon>Culex</taxon>
    </lineage>
</organism>
<dbReference type="PROSITE" id="PS50020">
    <property type="entry name" value="WW_DOMAIN_2"/>
    <property type="match status" value="1"/>
</dbReference>
<dbReference type="SUPFAM" id="SSF51045">
    <property type="entry name" value="WW domain"/>
    <property type="match status" value="1"/>
</dbReference>
<dbReference type="Proteomes" id="UP000002320">
    <property type="component" value="Unassembled WGS sequence"/>
</dbReference>
<protein>
    <recommendedName>
        <fullName evidence="1">WW domain-containing protein</fullName>
    </recommendedName>
</protein>
<dbReference type="InterPro" id="IPR036020">
    <property type="entry name" value="WW_dom_sf"/>
</dbReference>
<feature type="domain" description="WW" evidence="1">
    <location>
        <begin position="39"/>
        <end position="59"/>
    </location>
</feature>
<dbReference type="VEuPathDB" id="VectorBase:CQUJHB017321"/>
<dbReference type="InParanoid" id="B0X590"/>
<name>B0X590_CULQU</name>
<dbReference type="HOGENOM" id="CLU_2963050_0_0_1"/>
<reference evidence="2" key="1">
    <citation type="submission" date="2007-03" db="EMBL/GenBank/DDBJ databases">
        <title>Annotation of Culex pipiens quinquefasciatus.</title>
        <authorList>
            <consortium name="The Broad Institute Genome Sequencing Platform"/>
            <person name="Atkinson P.W."/>
            <person name="Hemingway J."/>
            <person name="Christensen B.M."/>
            <person name="Higgs S."/>
            <person name="Kodira C."/>
            <person name="Hannick L."/>
            <person name="Megy K."/>
            <person name="O'Leary S."/>
            <person name="Pearson M."/>
            <person name="Haas B.J."/>
            <person name="Mauceli E."/>
            <person name="Wortman J.R."/>
            <person name="Lee N.H."/>
            <person name="Guigo R."/>
            <person name="Stanke M."/>
            <person name="Alvarado L."/>
            <person name="Amedeo P."/>
            <person name="Antoine C.H."/>
            <person name="Arensburger P."/>
            <person name="Bidwell S.L."/>
            <person name="Crawford M."/>
            <person name="Camaro F."/>
            <person name="Devon K."/>
            <person name="Engels R."/>
            <person name="Hammond M."/>
            <person name="Howarth C."/>
            <person name="Koehrsen M."/>
            <person name="Lawson D."/>
            <person name="Montgomery P."/>
            <person name="Nene V."/>
            <person name="Nusbaum C."/>
            <person name="Puiu D."/>
            <person name="Romero-Severson J."/>
            <person name="Severson D.W."/>
            <person name="Shumway M."/>
            <person name="Sisk P."/>
            <person name="Stolte C."/>
            <person name="Zeng Q."/>
            <person name="Eisenstadt E."/>
            <person name="Fraser-Liggett C."/>
            <person name="Strausberg R."/>
            <person name="Galagan J."/>
            <person name="Birren B."/>
            <person name="Collins F.H."/>
        </authorList>
    </citation>
    <scope>NUCLEOTIDE SEQUENCE [LARGE SCALE GENOMIC DNA]</scope>
    <source>
        <strain evidence="2">JHB</strain>
    </source>
</reference>
<evidence type="ECO:0000313" key="2">
    <source>
        <dbReference type="EMBL" id="EDS40736.1"/>
    </source>
</evidence>
<evidence type="ECO:0000313" key="3">
    <source>
        <dbReference type="EnsemblMetazoa" id="CPIJ014275-PA"/>
    </source>
</evidence>
<dbReference type="EnsemblMetazoa" id="CPIJ014275-RA">
    <property type="protein sequence ID" value="CPIJ014275-PA"/>
    <property type="gene ID" value="CPIJ014275"/>
</dbReference>
<accession>B0X590</accession>
<dbReference type="Gene3D" id="2.20.70.10">
    <property type="match status" value="1"/>
</dbReference>
<dbReference type="KEGG" id="cqu:CpipJ_CPIJ014275"/>
<proteinExistence type="predicted"/>
<sequence>MLLNYWLLPIRALKEVEEFCHITRTAGWLPPIENWVQTIDLPYGWEKAIDLKGQPYYIK</sequence>
<gene>
    <name evidence="3" type="primary">6047806</name>
    <name evidence="2" type="ORF">CpipJ_CPIJ014275</name>
</gene>
<dbReference type="AlphaFoldDB" id="B0X590"/>
<evidence type="ECO:0000259" key="1">
    <source>
        <dbReference type="PROSITE" id="PS50020"/>
    </source>
</evidence>